<evidence type="ECO:0000259" key="12">
    <source>
        <dbReference type="Pfam" id="PF01979"/>
    </source>
</evidence>
<dbReference type="OrthoDB" id="9803027at2"/>
<proteinExistence type="inferred from homology"/>
<dbReference type="InterPro" id="IPR032466">
    <property type="entry name" value="Metal_Hydrolase"/>
</dbReference>
<evidence type="ECO:0000256" key="9">
    <source>
        <dbReference type="ARBA" id="ARBA00022723"/>
    </source>
</evidence>
<keyword evidence="14" id="KW-1185">Reference proteome</keyword>
<dbReference type="InterPro" id="IPR011059">
    <property type="entry name" value="Metal-dep_hydrolase_composite"/>
</dbReference>
<evidence type="ECO:0000256" key="2">
    <source>
        <dbReference type="ARBA" id="ARBA00002368"/>
    </source>
</evidence>
<dbReference type="Gene3D" id="3.20.20.140">
    <property type="entry name" value="Metal-dependent hydrolases"/>
    <property type="match status" value="1"/>
</dbReference>
<dbReference type="AlphaFoldDB" id="A0A2T8FFQ0"/>
<dbReference type="SUPFAM" id="SSF51556">
    <property type="entry name" value="Metallo-dependent hydrolases"/>
    <property type="match status" value="1"/>
</dbReference>
<evidence type="ECO:0000256" key="6">
    <source>
        <dbReference type="ARBA" id="ARBA00011881"/>
    </source>
</evidence>
<dbReference type="NCBIfam" id="TIGR03178">
    <property type="entry name" value="allantoinase"/>
    <property type="match status" value="1"/>
</dbReference>
<dbReference type="GO" id="GO:0050897">
    <property type="term" value="F:cobalt ion binding"/>
    <property type="evidence" value="ECO:0007669"/>
    <property type="project" value="InterPro"/>
</dbReference>
<dbReference type="RefSeq" id="WP_116570684.1">
    <property type="nucleotide sequence ID" value="NZ_QDGZ01000001.1"/>
</dbReference>
<dbReference type="GO" id="GO:0004038">
    <property type="term" value="F:allantoinase activity"/>
    <property type="evidence" value="ECO:0007669"/>
    <property type="project" value="UniProtKB-EC"/>
</dbReference>
<comment type="pathway">
    <text evidence="3">Nitrogen metabolism; (S)-allantoin degradation; allantoate from (S)-allantoin: step 1/1.</text>
</comment>
<feature type="domain" description="Amidohydrolase-related" evidence="12">
    <location>
        <begin position="55"/>
        <end position="429"/>
    </location>
</feature>
<evidence type="ECO:0000256" key="1">
    <source>
        <dbReference type="ARBA" id="ARBA00001947"/>
    </source>
</evidence>
<name>A0A2T8FFQ0_9ACTN</name>
<comment type="subunit">
    <text evidence="6">Homotetramer.</text>
</comment>
<dbReference type="EMBL" id="QDGZ01000001">
    <property type="protein sequence ID" value="PVG84551.1"/>
    <property type="molecule type" value="Genomic_DNA"/>
</dbReference>
<evidence type="ECO:0000313" key="14">
    <source>
        <dbReference type="Proteomes" id="UP000246018"/>
    </source>
</evidence>
<organism evidence="13 14">
    <name type="scientific">Nocardioides gansuensis</name>
    <dbReference type="NCBI Taxonomy" id="2138300"/>
    <lineage>
        <taxon>Bacteria</taxon>
        <taxon>Bacillati</taxon>
        <taxon>Actinomycetota</taxon>
        <taxon>Actinomycetes</taxon>
        <taxon>Propionibacteriales</taxon>
        <taxon>Nocardioidaceae</taxon>
        <taxon>Nocardioides</taxon>
    </lineage>
</organism>
<comment type="function">
    <text evidence="2">Catalyzes the reversible cyclization of carbamoyl aspartate to dihydroorotate.</text>
</comment>
<keyword evidence="8" id="KW-0659">Purine metabolism</keyword>
<dbReference type="GO" id="GO:0005737">
    <property type="term" value="C:cytoplasm"/>
    <property type="evidence" value="ECO:0007669"/>
    <property type="project" value="TreeGrafter"/>
</dbReference>
<evidence type="ECO:0000313" key="13">
    <source>
        <dbReference type="EMBL" id="PVG84551.1"/>
    </source>
</evidence>
<reference evidence="13 14" key="1">
    <citation type="submission" date="2018-04" db="EMBL/GenBank/DDBJ databases">
        <title>Genome of Nocardioides gansuensis WSJ-1.</title>
        <authorList>
            <person name="Wu S."/>
            <person name="Wang G."/>
        </authorList>
    </citation>
    <scope>NUCLEOTIDE SEQUENCE [LARGE SCALE GENOMIC DNA]</scope>
    <source>
        <strain evidence="13 14">WSJ-1</strain>
    </source>
</reference>
<dbReference type="PANTHER" id="PTHR43668">
    <property type="entry name" value="ALLANTOINASE"/>
    <property type="match status" value="1"/>
</dbReference>
<dbReference type="InterPro" id="IPR002195">
    <property type="entry name" value="Dihydroorotase_CS"/>
</dbReference>
<comment type="similarity">
    <text evidence="4">Belongs to the metallo-dependent hydrolases superfamily. DHOase family. Class I DHOase subfamily.</text>
</comment>
<evidence type="ECO:0000256" key="7">
    <source>
        <dbReference type="ARBA" id="ARBA00012863"/>
    </source>
</evidence>
<dbReference type="FunFam" id="3.20.20.140:FF:000032">
    <property type="entry name" value="Allantoinase Dal1"/>
    <property type="match status" value="1"/>
</dbReference>
<dbReference type="Pfam" id="PF01979">
    <property type="entry name" value="Amidohydro_1"/>
    <property type="match status" value="1"/>
</dbReference>
<dbReference type="EC" id="3.5.2.5" evidence="7"/>
<dbReference type="InterPro" id="IPR017593">
    <property type="entry name" value="Allantoinase"/>
</dbReference>
<comment type="cofactor">
    <cofactor evidence="1">
        <name>Zn(2+)</name>
        <dbReference type="ChEBI" id="CHEBI:29105"/>
    </cofactor>
</comment>
<evidence type="ECO:0000256" key="5">
    <source>
        <dbReference type="ARBA" id="ARBA00010368"/>
    </source>
</evidence>
<comment type="similarity">
    <text evidence="5">Belongs to the metallo-dependent hydrolases superfamily. Allantoinase family.</text>
</comment>
<keyword evidence="10" id="KW-0378">Hydrolase</keyword>
<keyword evidence="9" id="KW-0479">Metal-binding</keyword>
<dbReference type="PROSITE" id="PS00482">
    <property type="entry name" value="DIHYDROOROTASE_1"/>
    <property type="match status" value="1"/>
</dbReference>
<dbReference type="InterPro" id="IPR050138">
    <property type="entry name" value="DHOase/Allantoinase_Hydrolase"/>
</dbReference>
<dbReference type="GO" id="GO:0006145">
    <property type="term" value="P:purine nucleobase catabolic process"/>
    <property type="evidence" value="ECO:0007669"/>
    <property type="project" value="TreeGrafter"/>
</dbReference>
<dbReference type="InterPro" id="IPR006680">
    <property type="entry name" value="Amidohydro-rel"/>
</dbReference>
<evidence type="ECO:0000256" key="10">
    <source>
        <dbReference type="ARBA" id="ARBA00022801"/>
    </source>
</evidence>
<evidence type="ECO:0000256" key="8">
    <source>
        <dbReference type="ARBA" id="ARBA00022631"/>
    </source>
</evidence>
<sequence>MSDELDLVIRARRVVSTGGEVDRTIGVRDGSIAVIEPYDSDLTARQVVELADDEVLMPGIVDSHVHVNDPGRTEWEGFATATRAAAAGGVTTIVDMPLNSIPPTCDVEALELKRKTAADQAYVDVGFWGGAIPGNVPQLRPLFDSGVFGFKCFLLHSGVDEFPHLDPEQLEEAMRAIREFDGLLIVHAEDTHAIERAPTAHGDIYTDFLHSRPRGAENLAVAQVIELARWTGCRVHVLHVSSSDALPMIASARRDGVRITAETCPHYLTFTAEEIPDGATQYKCCPPIRESGNRELLWEGLREGVIDIVVSDHSPSTIDLKCLDIGDFGVAWGGISSLQLGLSAVWTGARARGFTLIDVARWMCQGPAAQTDMLRKGRIDLGYDADFCVFAPDDAFVVDKDKLRHKNPLTPYHGRPLAGVVRSTWLRGERIDVDAGFQAPPRGRLLRRGES</sequence>
<gene>
    <name evidence="13" type="primary">allB</name>
    <name evidence="13" type="ORF">DDE18_02805</name>
</gene>
<evidence type="ECO:0000256" key="4">
    <source>
        <dbReference type="ARBA" id="ARBA00010286"/>
    </source>
</evidence>
<protein>
    <recommendedName>
        <fullName evidence="7">allantoinase</fullName>
        <ecNumber evidence="7">3.5.2.5</ecNumber>
    </recommendedName>
</protein>
<dbReference type="SUPFAM" id="SSF51338">
    <property type="entry name" value="Composite domain of metallo-dependent hydrolases"/>
    <property type="match status" value="1"/>
</dbReference>
<keyword evidence="11" id="KW-0862">Zinc</keyword>
<comment type="caution">
    <text evidence="13">The sequence shown here is derived from an EMBL/GenBank/DDBJ whole genome shotgun (WGS) entry which is preliminary data.</text>
</comment>
<dbReference type="GO" id="GO:0008270">
    <property type="term" value="F:zinc ion binding"/>
    <property type="evidence" value="ECO:0007669"/>
    <property type="project" value="InterPro"/>
</dbReference>
<dbReference type="PANTHER" id="PTHR43668:SF2">
    <property type="entry name" value="ALLANTOINASE"/>
    <property type="match status" value="1"/>
</dbReference>
<dbReference type="GO" id="GO:0000256">
    <property type="term" value="P:allantoin catabolic process"/>
    <property type="evidence" value="ECO:0007669"/>
    <property type="project" value="InterPro"/>
</dbReference>
<evidence type="ECO:0000256" key="11">
    <source>
        <dbReference type="ARBA" id="ARBA00022833"/>
    </source>
</evidence>
<evidence type="ECO:0000256" key="3">
    <source>
        <dbReference type="ARBA" id="ARBA00004968"/>
    </source>
</evidence>
<dbReference type="Proteomes" id="UP000246018">
    <property type="component" value="Unassembled WGS sequence"/>
</dbReference>
<accession>A0A2T8FFQ0</accession>